<gene>
    <name evidence="1" type="ORF">UFOPK2593_01189</name>
</gene>
<dbReference type="EMBL" id="CAEZXW010000092">
    <property type="protein sequence ID" value="CAB4711353.1"/>
    <property type="molecule type" value="Genomic_DNA"/>
</dbReference>
<sequence>MGGLNATESDPSDGVTAVIAGAADEVAGVATEIAEGSESPISL</sequence>
<accession>A0A6J6QNY9</accession>
<reference evidence="1" key="1">
    <citation type="submission" date="2020-05" db="EMBL/GenBank/DDBJ databases">
        <authorList>
            <person name="Chiriac C."/>
            <person name="Salcher M."/>
            <person name="Ghai R."/>
            <person name="Kavagutti S V."/>
        </authorList>
    </citation>
    <scope>NUCLEOTIDE SEQUENCE</scope>
</reference>
<protein>
    <submittedName>
        <fullName evidence="1">Unannotated protein</fullName>
    </submittedName>
</protein>
<name>A0A6J6QNY9_9ZZZZ</name>
<organism evidence="1">
    <name type="scientific">freshwater metagenome</name>
    <dbReference type="NCBI Taxonomy" id="449393"/>
    <lineage>
        <taxon>unclassified sequences</taxon>
        <taxon>metagenomes</taxon>
        <taxon>ecological metagenomes</taxon>
    </lineage>
</organism>
<dbReference type="AlphaFoldDB" id="A0A6J6QNY9"/>
<proteinExistence type="predicted"/>
<evidence type="ECO:0000313" key="1">
    <source>
        <dbReference type="EMBL" id="CAB4711353.1"/>
    </source>
</evidence>